<feature type="domain" description="4Fe-4S Mo/W bis-MGD-type" evidence="10">
    <location>
        <begin position="61"/>
        <end position="117"/>
    </location>
</feature>
<dbReference type="GO" id="GO:0046872">
    <property type="term" value="F:metal ion binding"/>
    <property type="evidence" value="ECO:0007669"/>
    <property type="project" value="UniProtKB-KW"/>
</dbReference>
<keyword evidence="2" id="KW-0004">4Fe-4S</keyword>
<gene>
    <name evidence="11" type="ORF">SAMN05421830_101554</name>
</gene>
<dbReference type="CDD" id="cd02778">
    <property type="entry name" value="MopB_CT_Thiosulfate-R-like"/>
    <property type="match status" value="1"/>
</dbReference>
<evidence type="ECO:0000256" key="9">
    <source>
        <dbReference type="SAM" id="MobiDB-lite"/>
    </source>
</evidence>
<evidence type="ECO:0000256" key="1">
    <source>
        <dbReference type="ARBA" id="ARBA00010312"/>
    </source>
</evidence>
<dbReference type="Gene3D" id="3.40.50.740">
    <property type="match status" value="1"/>
</dbReference>
<evidence type="ECO:0000256" key="2">
    <source>
        <dbReference type="ARBA" id="ARBA00022485"/>
    </source>
</evidence>
<dbReference type="SUPFAM" id="SSF50692">
    <property type="entry name" value="ADC-like"/>
    <property type="match status" value="1"/>
</dbReference>
<evidence type="ECO:0000256" key="3">
    <source>
        <dbReference type="ARBA" id="ARBA00022505"/>
    </source>
</evidence>
<dbReference type="SMART" id="SM00926">
    <property type="entry name" value="Molybdop_Fe4S4"/>
    <property type="match status" value="1"/>
</dbReference>
<evidence type="ECO:0000256" key="6">
    <source>
        <dbReference type="ARBA" id="ARBA00023002"/>
    </source>
</evidence>
<dbReference type="Gene3D" id="2.40.40.20">
    <property type="match status" value="1"/>
</dbReference>
<keyword evidence="7" id="KW-0408">Iron</keyword>
<keyword evidence="5" id="KW-0732">Signal</keyword>
<keyword evidence="12" id="KW-1185">Reference proteome</keyword>
<protein>
    <submittedName>
        <fullName evidence="11">Thiosulfate reductase / polysulfide reductase chain A</fullName>
    </submittedName>
</protein>
<proteinExistence type="inferred from homology"/>
<dbReference type="Proteomes" id="UP000199581">
    <property type="component" value="Unassembled WGS sequence"/>
</dbReference>
<dbReference type="InterPro" id="IPR006311">
    <property type="entry name" value="TAT_signal"/>
</dbReference>
<dbReference type="GO" id="GO:0043546">
    <property type="term" value="F:molybdopterin cofactor binding"/>
    <property type="evidence" value="ECO:0007669"/>
    <property type="project" value="InterPro"/>
</dbReference>
<dbReference type="Pfam" id="PF00384">
    <property type="entry name" value="Molybdopterin"/>
    <property type="match status" value="1"/>
</dbReference>
<evidence type="ECO:0000259" key="10">
    <source>
        <dbReference type="PROSITE" id="PS51669"/>
    </source>
</evidence>
<comment type="similarity">
    <text evidence="1">Belongs to the prokaryotic molybdopterin-containing oxidoreductase family.</text>
</comment>
<dbReference type="PROSITE" id="PS51318">
    <property type="entry name" value="TAT"/>
    <property type="match status" value="1"/>
</dbReference>
<evidence type="ECO:0000313" key="12">
    <source>
        <dbReference type="Proteomes" id="UP000199581"/>
    </source>
</evidence>
<keyword evidence="6" id="KW-0560">Oxidoreductase</keyword>
<dbReference type="AlphaFoldDB" id="A0A8G2C080"/>
<evidence type="ECO:0000256" key="8">
    <source>
        <dbReference type="ARBA" id="ARBA00023014"/>
    </source>
</evidence>
<evidence type="ECO:0000256" key="5">
    <source>
        <dbReference type="ARBA" id="ARBA00022729"/>
    </source>
</evidence>
<feature type="region of interest" description="Disordered" evidence="9">
    <location>
        <begin position="1"/>
        <end position="21"/>
    </location>
</feature>
<dbReference type="InterPro" id="IPR050612">
    <property type="entry name" value="Prok_Mopterin_Oxidored"/>
</dbReference>
<evidence type="ECO:0000313" key="11">
    <source>
        <dbReference type="EMBL" id="SFL31729.1"/>
    </source>
</evidence>
<dbReference type="Gene3D" id="3.30.2070.10">
    <property type="entry name" value="Formate dehydrogenase/DMSO reductase"/>
    <property type="match status" value="1"/>
</dbReference>
<name>A0A8G2C080_DESNO</name>
<accession>A0A8G2C080</accession>
<dbReference type="InterPro" id="IPR006656">
    <property type="entry name" value="Mopterin_OxRdtase"/>
</dbReference>
<dbReference type="Gene3D" id="3.40.228.10">
    <property type="entry name" value="Dimethylsulfoxide Reductase, domain 2"/>
    <property type="match status" value="1"/>
</dbReference>
<organism evidence="11 12">
    <name type="scientific">Desulfomicrobium norvegicum (strain DSM 1741 / NCIMB 8310)</name>
    <name type="common">Desulfovibrio baculatus (strain Norway 4)</name>
    <name type="synonym">Desulfovibrio desulfuricans (strain Norway 4)</name>
    <dbReference type="NCBI Taxonomy" id="52561"/>
    <lineage>
        <taxon>Bacteria</taxon>
        <taxon>Pseudomonadati</taxon>
        <taxon>Thermodesulfobacteriota</taxon>
        <taxon>Desulfovibrionia</taxon>
        <taxon>Desulfovibrionales</taxon>
        <taxon>Desulfomicrobiaceae</taxon>
        <taxon>Desulfomicrobium</taxon>
    </lineage>
</organism>
<keyword evidence="4" id="KW-0479">Metal-binding</keyword>
<dbReference type="InterPro" id="IPR009010">
    <property type="entry name" value="Asp_de-COase-like_dom_sf"/>
</dbReference>
<dbReference type="Pfam" id="PF04879">
    <property type="entry name" value="Molybdop_Fe4S4"/>
    <property type="match status" value="1"/>
</dbReference>
<dbReference type="Pfam" id="PF01568">
    <property type="entry name" value="Molydop_binding"/>
    <property type="match status" value="1"/>
</dbReference>
<evidence type="ECO:0000256" key="7">
    <source>
        <dbReference type="ARBA" id="ARBA00023004"/>
    </source>
</evidence>
<dbReference type="EMBL" id="FOTO01000001">
    <property type="protein sequence ID" value="SFL31729.1"/>
    <property type="molecule type" value="Genomic_DNA"/>
</dbReference>
<comment type="caution">
    <text evidence="11">The sequence shown here is derived from an EMBL/GenBank/DDBJ whole genome shotgun (WGS) entry which is preliminary data.</text>
</comment>
<evidence type="ECO:0000256" key="4">
    <source>
        <dbReference type="ARBA" id="ARBA00022723"/>
    </source>
</evidence>
<reference evidence="11 12" key="1">
    <citation type="submission" date="2016-10" db="EMBL/GenBank/DDBJ databases">
        <authorList>
            <person name="Varghese N."/>
            <person name="Submissions S."/>
        </authorList>
    </citation>
    <scope>NUCLEOTIDE SEQUENCE [LARGE SCALE GENOMIC DNA]</scope>
    <source>
        <strain evidence="11 12">DSM 1741</strain>
    </source>
</reference>
<dbReference type="SUPFAM" id="SSF53706">
    <property type="entry name" value="Formate dehydrogenase/DMSO reductase, domains 1-3"/>
    <property type="match status" value="1"/>
</dbReference>
<dbReference type="GO" id="GO:0016491">
    <property type="term" value="F:oxidoreductase activity"/>
    <property type="evidence" value="ECO:0007669"/>
    <property type="project" value="UniProtKB-KW"/>
</dbReference>
<sequence length="742" mass="82717">MKPATDSSKREHGMKTQAKTLSRRGFLQASAAVAATAAGVPALKGHLATAHAAGAAPQAPVTSHYTVCDMCFNRCGMIARVQNGRVVKLDPNPKFLKSRGMLCARGNAAVDHLYDPNRLKTPLLRKGARGEGKWQQLTWEQALDHAAEQFTRIAEKYTRCGVMFSPGSDMQSQFLIRFAEVFGSYNVTSHETLCLLSKNRAYLDTFGETPYADVLYSKYIIISGANPLEAIITPDTIDLMEARKNGCKIVVLDPRYTKTAALADEWYAIRPGTDMAFFLALTNVITEERLYDPAFAEKMLFGLDEYAAHVRQYTPEWAAGECGIPAEDIRRIAREIAAAAPAAMIYPGRRSSDYEDSTQIRRSMAIANALLSNWDRPGGILASREVGVRAPYFDVPWYDDNPDDRIDHGMAPGLIHHEGSFKLMRDAIIKEEPYPIRGWFTFKTNFMQTAANRNKTLEMLKHLDFVVNADIVMSDTAWYSDLVLPSPSFLERNDPVSALQGSSACACAVWRDAVVPAMHECRDMLWICTELSKRLGFPESFDFTLDEYRKLQLESIPEAFEAIKADGVYYNPSKVYGIYFDSPLKTQAKKIELFNQRYAHEGLDPMPVYKAPRRKEGAFRLVVGRTAFFTHSNTNNALLIQFKDENTLWMHPRSAARQGLVDGEMVEVASAAGTVTLALRLFEGMEEETVYMATGFGALSPELPLVHNRGASIAEVLEDHADFISGNMAMHETLVTVTRRVG</sequence>
<dbReference type="Gene3D" id="2.20.25.90">
    <property type="entry name" value="ADC-like domains"/>
    <property type="match status" value="1"/>
</dbReference>
<dbReference type="InterPro" id="IPR006963">
    <property type="entry name" value="Mopterin_OxRdtase_4Fe-4S_dom"/>
</dbReference>
<dbReference type="CDD" id="cd02755">
    <property type="entry name" value="MopB_Thiosulfate-R-like"/>
    <property type="match status" value="1"/>
</dbReference>
<keyword evidence="8" id="KW-0411">Iron-sulfur</keyword>
<dbReference type="PANTHER" id="PTHR43742:SF9">
    <property type="entry name" value="TETRATHIONATE REDUCTASE SUBUNIT A"/>
    <property type="match status" value="1"/>
</dbReference>
<dbReference type="PANTHER" id="PTHR43742">
    <property type="entry name" value="TRIMETHYLAMINE-N-OXIDE REDUCTASE"/>
    <property type="match status" value="1"/>
</dbReference>
<dbReference type="InterPro" id="IPR006657">
    <property type="entry name" value="MoPterin_dinucl-bd_dom"/>
</dbReference>
<keyword evidence="3" id="KW-0500">Molybdenum</keyword>
<dbReference type="GO" id="GO:0051539">
    <property type="term" value="F:4 iron, 4 sulfur cluster binding"/>
    <property type="evidence" value="ECO:0007669"/>
    <property type="project" value="UniProtKB-KW"/>
</dbReference>
<dbReference type="PROSITE" id="PS51669">
    <property type="entry name" value="4FE4S_MOW_BIS_MGD"/>
    <property type="match status" value="1"/>
</dbReference>